<evidence type="ECO:0000313" key="2">
    <source>
        <dbReference type="Proteomes" id="UP000712600"/>
    </source>
</evidence>
<comment type="caution">
    <text evidence="1">The sequence shown here is derived from an EMBL/GenBank/DDBJ whole genome shotgun (WGS) entry which is preliminary data.</text>
</comment>
<dbReference type="EMBL" id="QGKX02001290">
    <property type="protein sequence ID" value="KAF3535599.1"/>
    <property type="molecule type" value="Genomic_DNA"/>
</dbReference>
<name>A0A8S9PZ03_BRACR</name>
<protein>
    <submittedName>
        <fullName evidence="1">Uncharacterized protein</fullName>
    </submittedName>
</protein>
<accession>A0A8S9PZ03</accession>
<organism evidence="1 2">
    <name type="scientific">Brassica cretica</name>
    <name type="common">Mustard</name>
    <dbReference type="NCBI Taxonomy" id="69181"/>
    <lineage>
        <taxon>Eukaryota</taxon>
        <taxon>Viridiplantae</taxon>
        <taxon>Streptophyta</taxon>
        <taxon>Embryophyta</taxon>
        <taxon>Tracheophyta</taxon>
        <taxon>Spermatophyta</taxon>
        <taxon>Magnoliopsida</taxon>
        <taxon>eudicotyledons</taxon>
        <taxon>Gunneridae</taxon>
        <taxon>Pentapetalae</taxon>
        <taxon>rosids</taxon>
        <taxon>malvids</taxon>
        <taxon>Brassicales</taxon>
        <taxon>Brassicaceae</taxon>
        <taxon>Brassiceae</taxon>
        <taxon>Brassica</taxon>
    </lineage>
</organism>
<proteinExistence type="predicted"/>
<gene>
    <name evidence="1" type="ORF">F2Q69_00024149</name>
</gene>
<dbReference type="AlphaFoldDB" id="A0A8S9PZ03"/>
<evidence type="ECO:0000313" key="1">
    <source>
        <dbReference type="EMBL" id="KAF3535599.1"/>
    </source>
</evidence>
<sequence>MMSSLPLMERERLSLQVDKPPSRPHLCRIQHLSSSLLVVSSASMDRFDIFREQALSFVLSEAAIRNKVDSWEIDAFEETWFVKVASSKRSSLCHVSFLNSSFEIEGMGKVVSHPTRQELDPTTQ</sequence>
<dbReference type="Proteomes" id="UP000712600">
    <property type="component" value="Unassembled WGS sequence"/>
</dbReference>
<reference evidence="1" key="1">
    <citation type="submission" date="2019-12" db="EMBL/GenBank/DDBJ databases">
        <title>Genome sequencing and annotation of Brassica cretica.</title>
        <authorList>
            <person name="Studholme D.J."/>
            <person name="Sarris P."/>
        </authorList>
    </citation>
    <scope>NUCLEOTIDE SEQUENCE</scope>
    <source>
        <strain evidence="1">PFS-109/04</strain>
        <tissue evidence="1">Leaf</tissue>
    </source>
</reference>